<organism evidence="2 3">
    <name type="scientific">Nocardia lasii</name>
    <dbReference type="NCBI Taxonomy" id="1616107"/>
    <lineage>
        <taxon>Bacteria</taxon>
        <taxon>Bacillati</taxon>
        <taxon>Actinomycetota</taxon>
        <taxon>Actinomycetes</taxon>
        <taxon>Mycobacteriales</taxon>
        <taxon>Nocardiaceae</taxon>
        <taxon>Nocardia</taxon>
    </lineage>
</organism>
<dbReference type="Proteomes" id="UP001596223">
    <property type="component" value="Unassembled WGS sequence"/>
</dbReference>
<dbReference type="PANTHER" id="PTHR40763">
    <property type="entry name" value="MEMBRANE PROTEIN-RELATED"/>
    <property type="match status" value="1"/>
</dbReference>
<feature type="domain" description="DUF1707" evidence="1">
    <location>
        <begin position="10"/>
        <end position="62"/>
    </location>
</feature>
<gene>
    <name evidence="2" type="ORF">ACFP3H_08625</name>
</gene>
<dbReference type="EMBL" id="JBHSQN010000003">
    <property type="protein sequence ID" value="MFC6011113.1"/>
    <property type="molecule type" value="Genomic_DNA"/>
</dbReference>
<accession>A0ABW1JR88</accession>
<reference evidence="3" key="1">
    <citation type="journal article" date="2019" name="Int. J. Syst. Evol. Microbiol.">
        <title>The Global Catalogue of Microorganisms (GCM) 10K type strain sequencing project: providing services to taxonomists for standard genome sequencing and annotation.</title>
        <authorList>
            <consortium name="The Broad Institute Genomics Platform"/>
            <consortium name="The Broad Institute Genome Sequencing Center for Infectious Disease"/>
            <person name="Wu L."/>
            <person name="Ma J."/>
        </authorList>
    </citation>
    <scope>NUCLEOTIDE SEQUENCE [LARGE SCALE GENOMIC DNA]</scope>
    <source>
        <strain evidence="3">CCUG 36956</strain>
    </source>
</reference>
<name>A0ABW1JR88_9NOCA</name>
<sequence>MAEPLPDDDLRVGNPERERAIGLLVEAFSAGYLDVAEFEERSALAYTARTRGDLRRVLAQLPTAVQLFPEVVAEASPAVLARFGAQPVVLSAEWTTVRRKGVWHPPARMLFTGSFGTVDLDFVKAEFEWDTVDVEVQMSVSTVKVMVGPDQEIQYGGVDVRGWSSLKDKAGPPKRPGGPTIRLFGVVSRMSGIVLKRR</sequence>
<protein>
    <submittedName>
        <fullName evidence="2">DUF1707 domain-containing protein</fullName>
    </submittedName>
</protein>
<dbReference type="Pfam" id="PF08044">
    <property type="entry name" value="DUF1707"/>
    <property type="match status" value="1"/>
</dbReference>
<proteinExistence type="predicted"/>
<evidence type="ECO:0000313" key="3">
    <source>
        <dbReference type="Proteomes" id="UP001596223"/>
    </source>
</evidence>
<dbReference type="RefSeq" id="WP_378602143.1">
    <property type="nucleotide sequence ID" value="NZ_JBHSQN010000003.1"/>
</dbReference>
<keyword evidence="3" id="KW-1185">Reference proteome</keyword>
<evidence type="ECO:0000259" key="1">
    <source>
        <dbReference type="Pfam" id="PF08044"/>
    </source>
</evidence>
<dbReference type="PANTHER" id="PTHR40763:SF5">
    <property type="entry name" value="MEMBRANE PROTEIN"/>
    <property type="match status" value="1"/>
</dbReference>
<dbReference type="InterPro" id="IPR012551">
    <property type="entry name" value="DUF1707_SHOCT-like"/>
</dbReference>
<evidence type="ECO:0000313" key="2">
    <source>
        <dbReference type="EMBL" id="MFC6011113.1"/>
    </source>
</evidence>
<comment type="caution">
    <text evidence="2">The sequence shown here is derived from an EMBL/GenBank/DDBJ whole genome shotgun (WGS) entry which is preliminary data.</text>
</comment>